<comment type="caution">
    <text evidence="2">The sequence shown here is derived from an EMBL/GenBank/DDBJ whole genome shotgun (WGS) entry which is preliminary data.</text>
</comment>
<sequence length="210" mass="21851">MDEARQAAYADEVARSAPLGGRGGLGLETGGVAPEKRKVSKAEKELLGSLKGHPGGLASMQTTVARAITHGNANFDPWKKPIKASELNAVNANKNDLYSHFTRAGVLTGDQDVALETQMQNAAPAPGPAFDKAVLKAVKRALKGNGGQMASKALRKSVVASLAAGAQGGPDARAAIKAHVDRAIELGGRSSKWSVHEGTVTLSRKSRRRA</sequence>
<organism evidence="2 3">
    <name type="scientific">Diacronema lutheri</name>
    <name type="common">Unicellular marine alga</name>
    <name type="synonym">Monochrysis lutheri</name>
    <dbReference type="NCBI Taxonomy" id="2081491"/>
    <lineage>
        <taxon>Eukaryota</taxon>
        <taxon>Haptista</taxon>
        <taxon>Haptophyta</taxon>
        <taxon>Pavlovophyceae</taxon>
        <taxon>Pavlovales</taxon>
        <taxon>Pavlovaceae</taxon>
        <taxon>Diacronema</taxon>
    </lineage>
</organism>
<dbReference type="EMBL" id="JAGTXO010000049">
    <property type="protein sequence ID" value="KAG8458598.1"/>
    <property type="molecule type" value="Genomic_DNA"/>
</dbReference>
<gene>
    <name evidence="2" type="ORF">KFE25_008395</name>
</gene>
<proteinExistence type="predicted"/>
<evidence type="ECO:0000313" key="2">
    <source>
        <dbReference type="EMBL" id="KAG8458598.1"/>
    </source>
</evidence>
<evidence type="ECO:0000313" key="3">
    <source>
        <dbReference type="Proteomes" id="UP000751190"/>
    </source>
</evidence>
<accession>A0A8J5X3P7</accession>
<name>A0A8J5X3P7_DIALT</name>
<feature type="compositionally biased region" description="Gly residues" evidence="1">
    <location>
        <begin position="20"/>
        <end position="29"/>
    </location>
</feature>
<dbReference type="Proteomes" id="UP000751190">
    <property type="component" value="Unassembled WGS sequence"/>
</dbReference>
<dbReference type="AlphaFoldDB" id="A0A8J5X3P7"/>
<reference evidence="2" key="1">
    <citation type="submission" date="2021-05" db="EMBL/GenBank/DDBJ databases">
        <title>The genome of the haptophyte Pavlova lutheri (Diacronema luteri, Pavlovales) - a model for lipid biosynthesis in eukaryotic algae.</title>
        <authorList>
            <person name="Hulatt C.J."/>
            <person name="Posewitz M.C."/>
        </authorList>
    </citation>
    <scope>NUCLEOTIDE SEQUENCE</scope>
    <source>
        <strain evidence="2">NIVA-4/92</strain>
    </source>
</reference>
<keyword evidence="3" id="KW-1185">Reference proteome</keyword>
<protein>
    <submittedName>
        <fullName evidence="2">Uncharacterized protein</fullName>
    </submittedName>
</protein>
<dbReference type="OrthoDB" id="10479066at2759"/>
<evidence type="ECO:0000256" key="1">
    <source>
        <dbReference type="SAM" id="MobiDB-lite"/>
    </source>
</evidence>
<feature type="region of interest" description="Disordered" evidence="1">
    <location>
        <begin position="15"/>
        <end position="38"/>
    </location>
</feature>